<evidence type="ECO:0000256" key="5">
    <source>
        <dbReference type="ARBA" id="ARBA00022989"/>
    </source>
</evidence>
<keyword evidence="10" id="KW-1185">Reference proteome</keyword>
<evidence type="ECO:0000256" key="8">
    <source>
        <dbReference type="SAM" id="Phobius"/>
    </source>
</evidence>
<feature type="transmembrane region" description="Helical" evidence="8">
    <location>
        <begin position="389"/>
        <end position="415"/>
    </location>
</feature>
<name>A0ABQ8EVF1_9FUNG</name>
<feature type="transmembrane region" description="Helical" evidence="8">
    <location>
        <begin position="12"/>
        <end position="33"/>
    </location>
</feature>
<evidence type="ECO:0000256" key="3">
    <source>
        <dbReference type="ARBA" id="ARBA00022448"/>
    </source>
</evidence>
<feature type="transmembrane region" description="Helical" evidence="8">
    <location>
        <begin position="461"/>
        <end position="480"/>
    </location>
</feature>
<feature type="transmembrane region" description="Helical" evidence="8">
    <location>
        <begin position="84"/>
        <end position="108"/>
    </location>
</feature>
<feature type="transmembrane region" description="Helical" evidence="8">
    <location>
        <begin position="227"/>
        <end position="252"/>
    </location>
</feature>
<feature type="transmembrane region" description="Helical" evidence="8">
    <location>
        <begin position="422"/>
        <end position="441"/>
    </location>
</feature>
<proteinExistence type="inferred from homology"/>
<feature type="transmembrane region" description="Helical" evidence="8">
    <location>
        <begin position="169"/>
        <end position="190"/>
    </location>
</feature>
<evidence type="ECO:0000256" key="7">
    <source>
        <dbReference type="RuleBase" id="RU362091"/>
    </source>
</evidence>
<dbReference type="InterPro" id="IPR050277">
    <property type="entry name" value="Sodium:Solute_Symporter"/>
</dbReference>
<feature type="transmembrane region" description="Helical" evidence="8">
    <location>
        <begin position="317"/>
        <end position="336"/>
    </location>
</feature>
<feature type="transmembrane region" description="Helical" evidence="8">
    <location>
        <begin position="54"/>
        <end position="72"/>
    </location>
</feature>
<keyword evidence="5 8" id="KW-1133">Transmembrane helix</keyword>
<evidence type="ECO:0000256" key="1">
    <source>
        <dbReference type="ARBA" id="ARBA00004141"/>
    </source>
</evidence>
<comment type="subcellular location">
    <subcellularLocation>
        <location evidence="1">Membrane</location>
        <topology evidence="1">Multi-pass membrane protein</topology>
    </subcellularLocation>
</comment>
<dbReference type="PROSITE" id="PS50283">
    <property type="entry name" value="NA_SOLUT_SYMP_3"/>
    <property type="match status" value="1"/>
</dbReference>
<gene>
    <name evidence="9" type="ORF">BASA50_000858</name>
</gene>
<sequence>MALLEAVVVKVGLSISIIVVILFGLAAVIYSFFGTDQSKVDTEYFLTARNTQPIHRIAWSFFAASMGAWVLYGPASFVGDPSFGAGYLGLISYSLFTGLPLIMIAFMGTYIRKNVPRATSIASFGRWRFGFLAEIFIMLIVIFILGVALTAEYTAIGGIFNDFFGVPSWVPILVVGLVTMSYTATGGLYVSIVTDQWQAIVAILLFIITTIYLIVSFHGVTLPPMPAYLGATTVGAQSFVALGISLFSATFFSEAMWQRVWAAESDRSLRIGAIIGSSMSIMVVAVFSLGSLLAYWSGRATELDNSNFGFFLAFRDSNGAISSAMLIIVILFAVIMNESAIDSFQNAITDSVVSISGSFGIKFPTIAARLLVILFNVPLMYVGTLNLSVIGVFLLGNMLTSCTFLPLASGLIPALNRIVSQYSVILACLFAFFSVMVYGKMTTGSVSEGLIMYWTTTYDMNAFLVASISSAVWLAVFSSIETVVRRIYNWPIPHPSAPSKVSVLI</sequence>
<dbReference type="EMBL" id="JAFCIX010000577">
    <property type="protein sequence ID" value="KAH6585914.1"/>
    <property type="molecule type" value="Genomic_DNA"/>
</dbReference>
<evidence type="ECO:0000256" key="2">
    <source>
        <dbReference type="ARBA" id="ARBA00006434"/>
    </source>
</evidence>
<reference evidence="9 10" key="1">
    <citation type="submission" date="2021-02" db="EMBL/GenBank/DDBJ databases">
        <title>Variation within the Batrachochytrium salamandrivorans European outbreak.</title>
        <authorList>
            <person name="Kelly M."/>
            <person name="Pasmans F."/>
            <person name="Shea T.P."/>
            <person name="Munoz J.F."/>
            <person name="Carranza S."/>
            <person name="Cuomo C.A."/>
            <person name="Martel A."/>
        </authorList>
    </citation>
    <scope>NUCLEOTIDE SEQUENCE [LARGE SCALE GENOMIC DNA]</scope>
    <source>
        <strain evidence="9 10">AMFP18/2</strain>
    </source>
</reference>
<comment type="caution">
    <text evidence="9">The sequence shown here is derived from an EMBL/GenBank/DDBJ whole genome shotgun (WGS) entry which is preliminary data.</text>
</comment>
<organism evidence="9 10">
    <name type="scientific">Batrachochytrium salamandrivorans</name>
    <dbReference type="NCBI Taxonomy" id="1357716"/>
    <lineage>
        <taxon>Eukaryota</taxon>
        <taxon>Fungi</taxon>
        <taxon>Fungi incertae sedis</taxon>
        <taxon>Chytridiomycota</taxon>
        <taxon>Chytridiomycota incertae sedis</taxon>
        <taxon>Chytridiomycetes</taxon>
        <taxon>Rhizophydiales</taxon>
        <taxon>Rhizophydiales incertae sedis</taxon>
        <taxon>Batrachochytrium</taxon>
    </lineage>
</organism>
<feature type="transmembrane region" description="Helical" evidence="8">
    <location>
        <begin position="197"/>
        <end position="215"/>
    </location>
</feature>
<accession>A0ABQ8EVF1</accession>
<evidence type="ECO:0000256" key="6">
    <source>
        <dbReference type="ARBA" id="ARBA00023136"/>
    </source>
</evidence>
<feature type="transmembrane region" description="Helical" evidence="8">
    <location>
        <begin position="273"/>
        <end position="297"/>
    </location>
</feature>
<evidence type="ECO:0000313" key="10">
    <source>
        <dbReference type="Proteomes" id="UP001648503"/>
    </source>
</evidence>
<dbReference type="InterPro" id="IPR038377">
    <property type="entry name" value="Na/Glc_symporter_sf"/>
</dbReference>
<keyword evidence="3" id="KW-0813">Transport</keyword>
<keyword evidence="6 8" id="KW-0472">Membrane</keyword>
<dbReference type="Gene3D" id="1.20.1730.10">
    <property type="entry name" value="Sodium/glucose cotransporter"/>
    <property type="match status" value="1"/>
</dbReference>
<dbReference type="Pfam" id="PF00474">
    <property type="entry name" value="SSF"/>
    <property type="match status" value="1"/>
</dbReference>
<protein>
    <submittedName>
        <fullName evidence="9">Uncharacterized protein</fullName>
    </submittedName>
</protein>
<comment type="similarity">
    <text evidence="2 7">Belongs to the sodium:solute symporter (SSF) (TC 2.A.21) family.</text>
</comment>
<dbReference type="InterPro" id="IPR001734">
    <property type="entry name" value="Na/solute_symporter"/>
</dbReference>
<dbReference type="PANTHER" id="PTHR48086:SF10">
    <property type="entry name" value="AGR155CP"/>
    <property type="match status" value="1"/>
</dbReference>
<dbReference type="PANTHER" id="PTHR48086">
    <property type="entry name" value="SODIUM/PROLINE SYMPORTER-RELATED"/>
    <property type="match status" value="1"/>
</dbReference>
<dbReference type="Proteomes" id="UP001648503">
    <property type="component" value="Unassembled WGS sequence"/>
</dbReference>
<evidence type="ECO:0000256" key="4">
    <source>
        <dbReference type="ARBA" id="ARBA00022692"/>
    </source>
</evidence>
<keyword evidence="4 8" id="KW-0812">Transmembrane</keyword>
<feature type="transmembrane region" description="Helical" evidence="8">
    <location>
        <begin position="129"/>
        <end position="149"/>
    </location>
</feature>
<evidence type="ECO:0000313" key="9">
    <source>
        <dbReference type="EMBL" id="KAH6585914.1"/>
    </source>
</evidence>